<feature type="region of interest" description="Disordered" evidence="1">
    <location>
        <begin position="210"/>
        <end position="284"/>
    </location>
</feature>
<evidence type="ECO:0000313" key="3">
    <source>
        <dbReference type="Proteomes" id="UP000327157"/>
    </source>
</evidence>
<dbReference type="Proteomes" id="UP000327157">
    <property type="component" value="Chromosome 3"/>
</dbReference>
<comment type="caution">
    <text evidence="2">The sequence shown here is derived from an EMBL/GenBank/DDBJ whole genome shotgun (WGS) entry which is preliminary data.</text>
</comment>
<dbReference type="PANTHER" id="PTHR36339">
    <property type="entry name" value="F23A5.5"/>
    <property type="match status" value="1"/>
</dbReference>
<dbReference type="AlphaFoldDB" id="A0A5N5GNH9"/>
<keyword evidence="3" id="KW-1185">Reference proteome</keyword>
<reference evidence="3" key="2">
    <citation type="submission" date="2019-10" db="EMBL/GenBank/DDBJ databases">
        <title>A de novo genome assembly of a pear dwarfing rootstock.</title>
        <authorList>
            <person name="Wang F."/>
            <person name="Wang J."/>
            <person name="Li S."/>
            <person name="Zhang Y."/>
            <person name="Fang M."/>
            <person name="Ma L."/>
            <person name="Zhao Y."/>
            <person name="Jiang S."/>
        </authorList>
    </citation>
    <scope>NUCLEOTIDE SEQUENCE [LARGE SCALE GENOMIC DNA]</scope>
</reference>
<name>A0A5N5GNH9_9ROSA</name>
<protein>
    <submittedName>
        <fullName evidence="2">Protein OBERON 4</fullName>
    </submittedName>
</protein>
<dbReference type="EMBL" id="SMOL01000402">
    <property type="protein sequence ID" value="KAB2615192.1"/>
    <property type="molecule type" value="Genomic_DNA"/>
</dbReference>
<reference evidence="2 3" key="1">
    <citation type="submission" date="2019-09" db="EMBL/GenBank/DDBJ databases">
        <authorList>
            <person name="Ou C."/>
        </authorList>
    </citation>
    <scope>NUCLEOTIDE SEQUENCE [LARGE SCALE GENOMIC DNA]</scope>
    <source>
        <strain evidence="2">S2</strain>
        <tissue evidence="2">Leaf</tissue>
    </source>
</reference>
<dbReference type="PANTHER" id="PTHR36339:SF2">
    <property type="entry name" value="F23A5.5"/>
    <property type="match status" value="1"/>
</dbReference>
<sequence length="284" mass="32358">MHRSKSLFVSRRSPTEFPKGFQLEQDRSRREDSGGGALLWRRFKKEFEERGGGKGLRDMRSLTWLNSRDSGSEQSRVRSLGRWGWDGGFAGEVGVGWDEVGFWMGGELKRVEEREVDRGTGNGFLGSNFLFNRLCIWWLSVLAMKLEEWKRDTFYEFVDFTKQLCGKRLHAFLLIHSSARSVTELLEVKTRLDKLEEALKEIMVESKAQTTSRLTKDHKGSSGKKNVVTGATNTSSSDSSKPFEKDHFGKQGSGNQDCLGKKRVNGWHLVPNTSLKDKQGKIER</sequence>
<feature type="compositionally biased region" description="Polar residues" evidence="1">
    <location>
        <begin position="229"/>
        <end position="240"/>
    </location>
</feature>
<gene>
    <name evidence="2" type="ORF">D8674_021780</name>
</gene>
<evidence type="ECO:0000256" key="1">
    <source>
        <dbReference type="SAM" id="MobiDB-lite"/>
    </source>
</evidence>
<evidence type="ECO:0000313" key="2">
    <source>
        <dbReference type="EMBL" id="KAB2615192.1"/>
    </source>
</evidence>
<feature type="compositionally biased region" description="Basic and acidic residues" evidence="1">
    <location>
        <begin position="275"/>
        <end position="284"/>
    </location>
</feature>
<proteinExistence type="predicted"/>
<reference evidence="2 3" key="3">
    <citation type="submission" date="2019-11" db="EMBL/GenBank/DDBJ databases">
        <title>A de novo genome assembly of a pear dwarfing rootstock.</title>
        <authorList>
            <person name="Wang F."/>
            <person name="Wang J."/>
            <person name="Li S."/>
            <person name="Zhang Y."/>
            <person name="Fang M."/>
            <person name="Ma L."/>
            <person name="Zhao Y."/>
            <person name="Jiang S."/>
        </authorList>
    </citation>
    <scope>NUCLEOTIDE SEQUENCE [LARGE SCALE GENOMIC DNA]</scope>
    <source>
        <strain evidence="2">S2</strain>
        <tissue evidence="2">Leaf</tissue>
    </source>
</reference>
<accession>A0A5N5GNH9</accession>
<organism evidence="2 3">
    <name type="scientific">Pyrus ussuriensis x Pyrus communis</name>
    <dbReference type="NCBI Taxonomy" id="2448454"/>
    <lineage>
        <taxon>Eukaryota</taxon>
        <taxon>Viridiplantae</taxon>
        <taxon>Streptophyta</taxon>
        <taxon>Embryophyta</taxon>
        <taxon>Tracheophyta</taxon>
        <taxon>Spermatophyta</taxon>
        <taxon>Magnoliopsida</taxon>
        <taxon>eudicotyledons</taxon>
        <taxon>Gunneridae</taxon>
        <taxon>Pentapetalae</taxon>
        <taxon>rosids</taxon>
        <taxon>fabids</taxon>
        <taxon>Rosales</taxon>
        <taxon>Rosaceae</taxon>
        <taxon>Amygdaloideae</taxon>
        <taxon>Maleae</taxon>
        <taxon>Pyrus</taxon>
    </lineage>
</organism>